<protein>
    <submittedName>
        <fullName evidence="2">Thymidylate kinase</fullName>
    </submittedName>
</protein>
<reference evidence="2 3" key="1">
    <citation type="submission" date="2016-10" db="EMBL/GenBank/DDBJ databases">
        <authorList>
            <person name="de Groot N.N."/>
        </authorList>
    </citation>
    <scope>NUCLEOTIDE SEQUENCE [LARGE SCALE GENOMIC DNA]</scope>
    <source>
        <strain evidence="2 3">CGMCC 1.10457</strain>
    </source>
</reference>
<dbReference type="OrthoDB" id="240154at2157"/>
<dbReference type="Gene3D" id="3.40.50.300">
    <property type="entry name" value="P-loop containing nucleotide triphosphate hydrolases"/>
    <property type="match status" value="1"/>
</dbReference>
<evidence type="ECO:0000313" key="3">
    <source>
        <dbReference type="Proteomes" id="UP000199062"/>
    </source>
</evidence>
<dbReference type="SUPFAM" id="SSF52540">
    <property type="entry name" value="P-loop containing nucleoside triphosphate hydrolases"/>
    <property type="match status" value="1"/>
</dbReference>
<dbReference type="RefSeq" id="WP_089817883.1">
    <property type="nucleotide sequence ID" value="NZ_FOZK01000003.1"/>
</dbReference>
<dbReference type="Proteomes" id="UP000199062">
    <property type="component" value="Unassembled WGS sequence"/>
</dbReference>
<dbReference type="EMBL" id="FOZK01000003">
    <property type="protein sequence ID" value="SFS08328.1"/>
    <property type="molecule type" value="Genomic_DNA"/>
</dbReference>
<keyword evidence="2" id="KW-0418">Kinase</keyword>
<proteinExistence type="predicted"/>
<dbReference type="InterPro" id="IPR039430">
    <property type="entry name" value="Thymidylate_kin-like_dom"/>
</dbReference>
<gene>
    <name evidence="2" type="ORF">SAMN05216559_3404</name>
</gene>
<feature type="domain" description="Thymidylate kinase-like" evidence="1">
    <location>
        <begin position="8"/>
        <end position="179"/>
    </location>
</feature>
<keyword evidence="2" id="KW-0808">Transferase</keyword>
<dbReference type="Pfam" id="PF02223">
    <property type="entry name" value="Thymidylate_kin"/>
    <property type="match status" value="1"/>
</dbReference>
<keyword evidence="3" id="KW-1185">Reference proteome</keyword>
<organism evidence="2 3">
    <name type="scientific">Halomicrobium zhouii</name>
    <dbReference type="NCBI Taxonomy" id="767519"/>
    <lineage>
        <taxon>Archaea</taxon>
        <taxon>Methanobacteriati</taxon>
        <taxon>Methanobacteriota</taxon>
        <taxon>Stenosarchaea group</taxon>
        <taxon>Halobacteria</taxon>
        <taxon>Halobacteriales</taxon>
        <taxon>Haloarculaceae</taxon>
        <taxon>Halomicrobium</taxon>
    </lineage>
</organism>
<accession>A0A1I6LY53</accession>
<name>A0A1I6LY53_9EURY</name>
<dbReference type="InterPro" id="IPR027417">
    <property type="entry name" value="P-loop_NTPase"/>
</dbReference>
<dbReference type="GO" id="GO:0016301">
    <property type="term" value="F:kinase activity"/>
    <property type="evidence" value="ECO:0007669"/>
    <property type="project" value="UniProtKB-KW"/>
</dbReference>
<evidence type="ECO:0000313" key="2">
    <source>
        <dbReference type="EMBL" id="SFS08328.1"/>
    </source>
</evidence>
<evidence type="ECO:0000259" key="1">
    <source>
        <dbReference type="Pfam" id="PF02223"/>
    </source>
</evidence>
<dbReference type="AlphaFoldDB" id="A0A1I6LY53"/>
<sequence>MAGTFVVLEGGAGTGKSALLDALSGEFTRRGISIETVPEFAEASVGEFVADELDRGDGQQFQERACSLSAGMLANCCYQAETVINDALETNEIVLTERYLDSVAVYNLPLVEQRSGSTFPPIIDATDRALPVSPDLTVLLTMNDQTRRERFRNDRPELLEQGSVPDRFSQRQARFRERLAGRDDVLIFENDDSLETAAATLAEEINRER</sequence>